<keyword evidence="3" id="KW-1185">Reference proteome</keyword>
<dbReference type="OrthoDB" id="8096922at2"/>
<proteinExistence type="predicted"/>
<reference evidence="2 3" key="1">
    <citation type="submission" date="2016-11" db="EMBL/GenBank/DDBJ databases">
        <authorList>
            <person name="Jaros S."/>
            <person name="Januszkiewicz K."/>
            <person name="Wedrychowicz H."/>
        </authorList>
    </citation>
    <scope>NUCLEOTIDE SEQUENCE [LARGE SCALE GENOMIC DNA]</scope>
    <source>
        <strain evidence="2 3">DSM 22153</strain>
    </source>
</reference>
<evidence type="ECO:0000256" key="1">
    <source>
        <dbReference type="SAM" id="MobiDB-lite"/>
    </source>
</evidence>
<dbReference type="Proteomes" id="UP000186002">
    <property type="component" value="Unassembled WGS sequence"/>
</dbReference>
<organism evidence="2 3">
    <name type="scientific">Roseibium suaedae</name>
    <dbReference type="NCBI Taxonomy" id="735517"/>
    <lineage>
        <taxon>Bacteria</taxon>
        <taxon>Pseudomonadati</taxon>
        <taxon>Pseudomonadota</taxon>
        <taxon>Alphaproteobacteria</taxon>
        <taxon>Hyphomicrobiales</taxon>
        <taxon>Stappiaceae</taxon>
        <taxon>Roseibium</taxon>
    </lineage>
</organism>
<evidence type="ECO:0000313" key="2">
    <source>
        <dbReference type="EMBL" id="SHN16956.1"/>
    </source>
</evidence>
<evidence type="ECO:0000313" key="3">
    <source>
        <dbReference type="Proteomes" id="UP000186002"/>
    </source>
</evidence>
<feature type="region of interest" description="Disordered" evidence="1">
    <location>
        <begin position="1"/>
        <end position="58"/>
    </location>
</feature>
<dbReference type="EMBL" id="FRBW01000008">
    <property type="protein sequence ID" value="SHN16956.1"/>
    <property type="molecule type" value="Genomic_DNA"/>
</dbReference>
<sequence length="131" mass="14513">MTRSFSTDPAELPGRKQSEPAPISASSPDPFNFMNRALENWDGEGGAPAQDSMHSEYGKRVEADGSWTIYHVFTGSPATIGGNLMQDMNAKDALDQMTKTNAGNSTRRAAHTKILKARFLATWWVRLTKYF</sequence>
<accession>A0A1M7PII1</accession>
<name>A0A1M7PII1_9HYPH</name>
<dbReference type="AlphaFoldDB" id="A0A1M7PII1"/>
<protein>
    <submittedName>
        <fullName evidence="2">Uncharacterized protein</fullName>
    </submittedName>
</protein>
<dbReference type="STRING" id="735517.SAMN05444272_4441"/>
<gene>
    <name evidence="2" type="ORF">SAMN05444272_4441</name>
</gene>
<dbReference type="RefSeq" id="WP_073015555.1">
    <property type="nucleotide sequence ID" value="NZ_FRBW01000008.1"/>
</dbReference>